<reference evidence="2 3" key="1">
    <citation type="journal article" date="2019" name="Int. J. Syst. Evol. Microbiol.">
        <title>The Global Catalogue of Microorganisms (GCM) 10K type strain sequencing project: providing services to taxonomists for standard genome sequencing and annotation.</title>
        <authorList>
            <consortium name="The Broad Institute Genomics Platform"/>
            <consortium name="The Broad Institute Genome Sequencing Center for Infectious Disease"/>
            <person name="Wu L."/>
            <person name="Ma J."/>
        </authorList>
    </citation>
    <scope>NUCLEOTIDE SEQUENCE [LARGE SCALE GENOMIC DNA]</scope>
    <source>
        <strain evidence="2 3">DSM 29988</strain>
    </source>
</reference>
<evidence type="ECO:0000313" key="3">
    <source>
        <dbReference type="Proteomes" id="UP001596481"/>
    </source>
</evidence>
<evidence type="ECO:0000313" key="2">
    <source>
        <dbReference type="EMBL" id="MFC7205063.1"/>
    </source>
</evidence>
<name>A0ABD5ZIG7_9EURY</name>
<dbReference type="InterPro" id="IPR055976">
    <property type="entry name" value="DUF7554"/>
</dbReference>
<feature type="transmembrane region" description="Helical" evidence="1">
    <location>
        <begin position="12"/>
        <end position="30"/>
    </location>
</feature>
<proteinExistence type="predicted"/>
<dbReference type="EMBL" id="JBHTAA010000005">
    <property type="protein sequence ID" value="MFC7205063.1"/>
    <property type="molecule type" value="Genomic_DNA"/>
</dbReference>
<evidence type="ECO:0000256" key="1">
    <source>
        <dbReference type="SAM" id="Phobius"/>
    </source>
</evidence>
<keyword evidence="1" id="KW-1133">Transmembrane helix</keyword>
<comment type="caution">
    <text evidence="2">The sequence shown here is derived from an EMBL/GenBank/DDBJ whole genome shotgun (WGS) entry which is preliminary data.</text>
</comment>
<sequence length="64" mass="7183">MLPDRGKLEADSLVRIVLVLVLIWVGLEIVGEILDLFSWLLGPLRPLLGLVVIAIIVLWLLDRI</sequence>
<gene>
    <name evidence="2" type="ORF">ACFQJC_16210</name>
</gene>
<dbReference type="Pfam" id="PF24431">
    <property type="entry name" value="DUF7554"/>
    <property type="match status" value="1"/>
</dbReference>
<dbReference type="Proteomes" id="UP001596481">
    <property type="component" value="Unassembled WGS sequence"/>
</dbReference>
<keyword evidence="1" id="KW-0472">Membrane</keyword>
<keyword evidence="1" id="KW-0812">Transmembrane</keyword>
<keyword evidence="3" id="KW-1185">Reference proteome</keyword>
<feature type="transmembrane region" description="Helical" evidence="1">
    <location>
        <begin position="36"/>
        <end position="61"/>
    </location>
</feature>
<organism evidence="2 3">
    <name type="scientific">Haloferax namakaokahaiae</name>
    <dbReference type="NCBI Taxonomy" id="1748331"/>
    <lineage>
        <taxon>Archaea</taxon>
        <taxon>Methanobacteriati</taxon>
        <taxon>Methanobacteriota</taxon>
        <taxon>Stenosarchaea group</taxon>
        <taxon>Halobacteria</taxon>
        <taxon>Halobacteriales</taxon>
        <taxon>Haloferacaceae</taxon>
        <taxon>Haloferax</taxon>
    </lineage>
</organism>
<protein>
    <submittedName>
        <fullName evidence="2">Uncharacterized protein</fullName>
    </submittedName>
</protein>
<accession>A0ABD5ZIG7</accession>
<dbReference type="RefSeq" id="WP_390225300.1">
    <property type="nucleotide sequence ID" value="NZ_JBHTAA010000005.1"/>
</dbReference>
<dbReference type="AlphaFoldDB" id="A0ABD5ZIG7"/>